<keyword evidence="1" id="KW-0732">Signal</keyword>
<dbReference type="eggNOG" id="COG3468">
    <property type="taxonomic scope" value="Bacteria"/>
</dbReference>
<evidence type="ECO:0000313" key="4">
    <source>
        <dbReference type="Proteomes" id="UP000000925"/>
    </source>
</evidence>
<dbReference type="InterPro" id="IPR036709">
    <property type="entry name" value="Autotransporte_beta_dom_sf"/>
</dbReference>
<dbReference type="KEGG" id="caa:Caka_1411"/>
<dbReference type="OrthoDB" id="5720638at2"/>
<accession>D5EJ31</accession>
<dbReference type="SMART" id="SM00869">
    <property type="entry name" value="Autotransporter"/>
    <property type="match status" value="1"/>
</dbReference>
<organism evidence="3 4">
    <name type="scientific">Coraliomargarita akajimensis (strain DSM 45221 / IAM 15411 / JCM 23193 / KCTC 12865 / 04OKA010-24)</name>
    <dbReference type="NCBI Taxonomy" id="583355"/>
    <lineage>
        <taxon>Bacteria</taxon>
        <taxon>Pseudomonadati</taxon>
        <taxon>Verrucomicrobiota</taxon>
        <taxon>Opitutia</taxon>
        <taxon>Puniceicoccales</taxon>
        <taxon>Coraliomargaritaceae</taxon>
        <taxon>Coraliomargarita</taxon>
    </lineage>
</organism>
<dbReference type="InterPro" id="IPR005546">
    <property type="entry name" value="Autotransporte_beta"/>
</dbReference>
<dbReference type="STRING" id="583355.Caka_1411"/>
<dbReference type="Gene3D" id="2.160.20.160">
    <property type="match status" value="2"/>
</dbReference>
<sequence length="1962" mass="192084">MSKYLLPFFVLVLASEISATVVYEDAADGATVDLPTDVTLGQGVTPPPLTDSSFIRFGGGTGTGTLTGVGDISSTFNGTLTYTGISASSIDVSNFTGSLTINNSLELFTESSAADELVDLGAIAYGYGGELTGDLSDRLTTTAFGGETTSTGGSAADANSSAVALGVNASVDGALNYEVNTTTGNEVVVTATGGDSNADNDANSSASSTLVGGSVSGAVSAGNSAITSTGGTSVAVLNAGSSASSTFVNGSIGASVTGEIIVSATAGDATSTNADGSFASSVLANSDASAIGVVGVVAGNVDATLEASAAGAIATADRGRASADATAQGFSDISGDVNGSVSTSASAGTASGGFGGEITAEASSTAIRGTVGGTLTGNLTASALGGVASSPAGSVIADATAEGINGALTGDWQDGALIELDATGGSALSTAGSSARAAAEVVAVRGTVAGDVAGQLDGAALGGNADSTSITSGVQAIAGASAFGVTDIVSGSILESANLVLSATGGTAAAIGNDADATASATGVNRVEGDVAGTVDVSALGGSASFDNVDGLQFSGTLAEASVLGVENGIGGDFVETGAIQVSATGGTALGMDVRADAEARATGVDGTLSGLVAGTVDVSATGGVATVDNTLGSVIADASSSAQAIGVENTFSNELSGSVQVLAAGGTSTATGNAGAYADAMAIALNDSISADIAGDVTVVATAGTVSAESDTASATASAVGANALNESLSGSISSTATGGTNATGIGVTSVNASAYASGVDSIVRGELTETASIDVTATGGTTASAVDGAVDVSTEAYGVKGPVRGGPMAGTITVAANGGSATSTTGDVDASALAVGVFDGADSLTGAITADAQGGSITAAANGDGSATATGLRGNLSGDFSGSITATATGGSVTATMDANTSATAVGLDGDLSDNYSGTIFVSAENGVASGASTSSTASATGIRTSFASLNTLDGSIEVQATNSTADLTSAVGLDATGAGSVSFTQLGADILVSAASSAGAASAESISYTAGTSVDIAEFSGSITVETDSVADAQAYALNGSTAGALNLGTLTGDLEAIASSSSGSATAAGIIGPAGQILEISDYAANTTVSAFASTDASAIGIDASGASQLLLTGTGGSITVTATGVSTELYSILGSAGNDQIDLAMIALDALVDTGDGADTIGFTNSTVMTDILTGIGDDVLNLTNTNVTGMLVMDLGADALTITGGSVTGDIDTGDGIGTLSFSQTNLMGAITTGADMDSLSFTDTTQNGAIDTGAGDDSLTASGGSLTGGVQMGEGVGTVNLSNVVVTGDLSTGSSADTVVATGGSISGDVTLGDGANSLTFEQLDYSGTLLTGADADTLSFSGVSMTGSTVNSGAGDDTLSFLTGDLDAAVDLGAGSDTVTLTDATLSGTLLGGSEGDSLTFNNVMLTGTLDSGDGDDVLFFTGGSTSSDLLTGAGMDQITISQAMLNGGVLAGGDDDILSLQAADIFADIDMGAGAANSITISGETVLAGNILSTGGTTSLDILGGAILELIQPVTVSNLSAAMNFQDGSTFQVDLYGDATSAANPILTVTDAAADVSTAGTVSIIANPATGESIEDFLDGESYPVIEVTGAGATISGTFVRDGRSYFNFLVDQVTDPTQVVLRPSSLIGLEGDNTVFNPHMQQQLAQTYFELMDELATHAGKVRREWHLDSSYWDKLEAGDWIAYARQINFLGEANSDGAIAGYDFQTYGLVLGAEGLVGDNLLLGGWASVSYTNMDGTGRSGGGNSTLYTANLYGSWIQDLGYVDFGLGLGFANNSTDRYSPEQVYYGGDFDSTLFGTWLEAGIYLLDEAQAPEIEAYARTAYISGHHDGMTDSAASGGVPLTLYDNNTDNWLMEVGIRNRWTYDYDDSEFVWGGKLAWRGELLDDQVTMNGQFFGFDAQYRSPKRGMHALVLGLLVDYRPTESLELGVGYEPVIGMEGYYHAIGLNLNYRF</sequence>
<dbReference type="SUPFAM" id="SSF103515">
    <property type="entry name" value="Autotransporter"/>
    <property type="match status" value="1"/>
</dbReference>
<feature type="signal peptide" evidence="1">
    <location>
        <begin position="1"/>
        <end position="19"/>
    </location>
</feature>
<name>D5EJ31_CORAD</name>
<dbReference type="PROSITE" id="PS51208">
    <property type="entry name" value="AUTOTRANSPORTER"/>
    <property type="match status" value="1"/>
</dbReference>
<dbReference type="eggNOG" id="COG3210">
    <property type="taxonomic scope" value="Bacteria"/>
</dbReference>
<evidence type="ECO:0000259" key="2">
    <source>
        <dbReference type="PROSITE" id="PS51208"/>
    </source>
</evidence>
<evidence type="ECO:0000256" key="1">
    <source>
        <dbReference type="SAM" id="SignalP"/>
    </source>
</evidence>
<dbReference type="Gene3D" id="2.40.128.130">
    <property type="entry name" value="Autotransporter beta-domain"/>
    <property type="match status" value="1"/>
</dbReference>
<dbReference type="EMBL" id="CP001998">
    <property type="protein sequence ID" value="ADE54430.1"/>
    <property type="molecule type" value="Genomic_DNA"/>
</dbReference>
<dbReference type="RefSeq" id="WP_013043152.1">
    <property type="nucleotide sequence ID" value="NC_014008.1"/>
</dbReference>
<dbReference type="Proteomes" id="UP000000925">
    <property type="component" value="Chromosome"/>
</dbReference>
<protein>
    <submittedName>
        <fullName evidence="3">Outer membrane autotransporter barrel domain protein</fullName>
    </submittedName>
</protein>
<proteinExistence type="predicted"/>
<evidence type="ECO:0000313" key="3">
    <source>
        <dbReference type="EMBL" id="ADE54430.1"/>
    </source>
</evidence>
<dbReference type="HOGENOM" id="CLU_234581_0_0_0"/>
<keyword evidence="4" id="KW-1185">Reference proteome</keyword>
<reference evidence="3 4" key="1">
    <citation type="journal article" date="2010" name="Stand. Genomic Sci.">
        <title>Complete genome sequence of Coraliomargarita akajimensis type strain (04OKA010-24).</title>
        <authorList>
            <person name="Mavromatis K."/>
            <person name="Abt B."/>
            <person name="Brambilla E."/>
            <person name="Lapidus A."/>
            <person name="Copeland A."/>
            <person name="Deshpande S."/>
            <person name="Nolan M."/>
            <person name="Lucas S."/>
            <person name="Tice H."/>
            <person name="Cheng J.F."/>
            <person name="Han C."/>
            <person name="Detter J.C."/>
            <person name="Woyke T."/>
            <person name="Goodwin L."/>
            <person name="Pitluck S."/>
            <person name="Held B."/>
            <person name="Brettin T."/>
            <person name="Tapia R."/>
            <person name="Ivanova N."/>
            <person name="Mikhailova N."/>
            <person name="Pati A."/>
            <person name="Liolios K."/>
            <person name="Chen A."/>
            <person name="Palaniappan K."/>
            <person name="Land M."/>
            <person name="Hauser L."/>
            <person name="Chang Y.J."/>
            <person name="Jeffries C.D."/>
            <person name="Rohde M."/>
            <person name="Goker M."/>
            <person name="Bristow J."/>
            <person name="Eisen J.A."/>
            <person name="Markowitz V."/>
            <person name="Hugenholtz P."/>
            <person name="Klenk H.P."/>
            <person name="Kyrpides N.C."/>
        </authorList>
    </citation>
    <scope>NUCLEOTIDE SEQUENCE [LARGE SCALE GENOMIC DNA]</scope>
    <source>
        <strain evidence="4">DSM 45221 / IAM 15411 / JCM 23193 / KCTC 12865</strain>
    </source>
</reference>
<feature type="chain" id="PRO_5003070745" evidence="1">
    <location>
        <begin position="20"/>
        <end position="1962"/>
    </location>
</feature>
<gene>
    <name evidence="3" type="ordered locus">Caka_1411</name>
</gene>
<feature type="domain" description="Autotransporter" evidence="2">
    <location>
        <begin position="1686"/>
        <end position="1962"/>
    </location>
</feature>